<accession>A0ABV6FKP8</accession>
<name>A0ABV6FKP8_9BURK</name>
<evidence type="ECO:0000256" key="1">
    <source>
        <dbReference type="ARBA" id="ARBA00011051"/>
    </source>
</evidence>
<evidence type="ECO:0000259" key="4">
    <source>
        <dbReference type="PROSITE" id="PS51819"/>
    </source>
</evidence>
<dbReference type="PROSITE" id="PS51819">
    <property type="entry name" value="VOC"/>
    <property type="match status" value="1"/>
</dbReference>
<dbReference type="InterPro" id="IPR037523">
    <property type="entry name" value="VOC_core"/>
</dbReference>
<dbReference type="Pfam" id="PF19581">
    <property type="entry name" value="Glyoxalase_7"/>
    <property type="match status" value="1"/>
</dbReference>
<sequence>MRAVIPILRIFDEAKAREFYVGFLGFRVDWEHRFEPGLPLYLQVSRDGCVLHLSEHHGDCCPGAALRIEVDDIDVYHTELAGKQYGYARPHVDDTPWGSRDMSVKDPFGNRLTFTSAISA</sequence>
<evidence type="ECO:0000256" key="3">
    <source>
        <dbReference type="ARBA" id="ARBA00023251"/>
    </source>
</evidence>
<dbReference type="Proteomes" id="UP001589773">
    <property type="component" value="Unassembled WGS sequence"/>
</dbReference>
<feature type="domain" description="VOC" evidence="4">
    <location>
        <begin position="2"/>
        <end position="117"/>
    </location>
</feature>
<evidence type="ECO:0000256" key="2">
    <source>
        <dbReference type="ARBA" id="ARBA00021572"/>
    </source>
</evidence>
<comment type="caution">
    <text evidence="5">The sequence shown here is derived from an EMBL/GenBank/DDBJ whole genome shotgun (WGS) entry which is preliminary data.</text>
</comment>
<keyword evidence="6" id="KW-1185">Reference proteome</keyword>
<dbReference type="InterPro" id="IPR029068">
    <property type="entry name" value="Glyas_Bleomycin-R_OHBP_Dase"/>
</dbReference>
<evidence type="ECO:0000313" key="6">
    <source>
        <dbReference type="Proteomes" id="UP001589773"/>
    </source>
</evidence>
<proteinExistence type="inferred from homology"/>
<dbReference type="SUPFAM" id="SSF54593">
    <property type="entry name" value="Glyoxalase/Bleomycin resistance protein/Dihydroxybiphenyl dioxygenase"/>
    <property type="match status" value="1"/>
</dbReference>
<evidence type="ECO:0000313" key="5">
    <source>
        <dbReference type="EMBL" id="MFC0254094.1"/>
    </source>
</evidence>
<gene>
    <name evidence="5" type="ORF">ACFFJK_19555</name>
</gene>
<comment type="similarity">
    <text evidence="1">Belongs to the bleomycin resistance protein family.</text>
</comment>
<organism evidence="5 6">
    <name type="scientific">Massilia consociata</name>
    <dbReference type="NCBI Taxonomy" id="760117"/>
    <lineage>
        <taxon>Bacteria</taxon>
        <taxon>Pseudomonadati</taxon>
        <taxon>Pseudomonadota</taxon>
        <taxon>Betaproteobacteria</taxon>
        <taxon>Burkholderiales</taxon>
        <taxon>Oxalobacteraceae</taxon>
        <taxon>Telluria group</taxon>
        <taxon>Massilia</taxon>
    </lineage>
</organism>
<dbReference type="EMBL" id="JBHLWP010000019">
    <property type="protein sequence ID" value="MFC0254094.1"/>
    <property type="molecule type" value="Genomic_DNA"/>
</dbReference>
<dbReference type="InterPro" id="IPR000335">
    <property type="entry name" value="Bleomycin-R"/>
</dbReference>
<reference evidence="5 6" key="1">
    <citation type="submission" date="2024-09" db="EMBL/GenBank/DDBJ databases">
        <authorList>
            <person name="Sun Q."/>
            <person name="Mori K."/>
        </authorList>
    </citation>
    <scope>NUCLEOTIDE SEQUENCE [LARGE SCALE GENOMIC DNA]</scope>
    <source>
        <strain evidence="5 6">CCM 7792</strain>
    </source>
</reference>
<dbReference type="RefSeq" id="WP_379681366.1">
    <property type="nucleotide sequence ID" value="NZ_JBHLWP010000019.1"/>
</dbReference>
<keyword evidence="3" id="KW-0046">Antibiotic resistance</keyword>
<dbReference type="CDD" id="cd08349">
    <property type="entry name" value="BLMA_like"/>
    <property type="match status" value="1"/>
</dbReference>
<dbReference type="Gene3D" id="3.10.180.10">
    <property type="entry name" value="2,3-Dihydroxybiphenyl 1,2-Dioxygenase, domain 1"/>
    <property type="match status" value="1"/>
</dbReference>
<protein>
    <recommendedName>
        <fullName evidence="2">Bleomycin resistance protein</fullName>
    </recommendedName>
</protein>